<keyword evidence="5 7" id="KW-1133">Transmembrane helix</keyword>
<feature type="domain" description="ABC transmembrane type-1" evidence="8">
    <location>
        <begin position="71"/>
        <end position="260"/>
    </location>
</feature>
<name>U7VCM5_9FUSO</name>
<comment type="caution">
    <text evidence="9">The sequence shown here is derived from an EMBL/GenBank/DDBJ whole genome shotgun (WGS) entry which is preliminary data.</text>
</comment>
<dbReference type="eggNOG" id="COG0395">
    <property type="taxonomic scope" value="Bacteria"/>
</dbReference>
<dbReference type="SUPFAM" id="SSF161098">
    <property type="entry name" value="MetI-like"/>
    <property type="match status" value="1"/>
</dbReference>
<dbReference type="PROSITE" id="PS50928">
    <property type="entry name" value="ABC_TM1"/>
    <property type="match status" value="1"/>
</dbReference>
<dbReference type="Gene3D" id="1.10.3720.10">
    <property type="entry name" value="MetI-like"/>
    <property type="match status" value="1"/>
</dbReference>
<evidence type="ECO:0000256" key="6">
    <source>
        <dbReference type="ARBA" id="ARBA00023136"/>
    </source>
</evidence>
<dbReference type="CDD" id="cd06261">
    <property type="entry name" value="TM_PBP2"/>
    <property type="match status" value="1"/>
</dbReference>
<keyword evidence="10" id="KW-1185">Reference proteome</keyword>
<feature type="transmembrane region" description="Helical" evidence="7">
    <location>
        <begin position="75"/>
        <end position="94"/>
    </location>
</feature>
<evidence type="ECO:0000256" key="3">
    <source>
        <dbReference type="ARBA" id="ARBA00022475"/>
    </source>
</evidence>
<evidence type="ECO:0000256" key="7">
    <source>
        <dbReference type="RuleBase" id="RU363032"/>
    </source>
</evidence>
<comment type="subcellular location">
    <subcellularLocation>
        <location evidence="1 7">Cell membrane</location>
        <topology evidence="1 7">Multi-pass membrane protein</topology>
    </subcellularLocation>
</comment>
<dbReference type="EMBL" id="AXZF01000031">
    <property type="protein sequence ID" value="ERT69231.1"/>
    <property type="molecule type" value="Genomic_DNA"/>
</dbReference>
<evidence type="ECO:0000313" key="10">
    <source>
        <dbReference type="Proteomes" id="UP000017081"/>
    </source>
</evidence>
<protein>
    <recommendedName>
        <fullName evidence="8">ABC transmembrane type-1 domain-containing protein</fullName>
    </recommendedName>
</protein>
<dbReference type="PANTHER" id="PTHR43744:SF3">
    <property type="entry name" value="LACTOSE TRANSPORT SYSTEM PERMEASE PROTEIN LACG"/>
    <property type="match status" value="1"/>
</dbReference>
<accession>U7VCM5</accession>
<gene>
    <name evidence="9" type="ORF">HMPREF0202_00865</name>
</gene>
<sequence>MKKKNNLFSIFNHTLFVIFALIVILPLLITLFSSFKTATQIAKESVLAFPKPFTFQNYIDVYKDGNMLVAFKNSALLVFFTVIINSLLASMVAYSLSRFEFKLKRLFFFLLSVGMLLPGFIAEITRFGIIINLGVYDTLLAPLLIYVGTDLMQIYIYKQFIDQIPPSLDESAMIDGCSYFKIYWKVIFPVIIPATATLAILKSVAVLNDMFTPYLYMPSPRNATMTTMLMTYVGRSGSWSKLSAAVIVVMLPGIILYLLFRKKILAGMTAGAVKE</sequence>
<dbReference type="HOGENOM" id="CLU_016047_1_2_0"/>
<evidence type="ECO:0000256" key="2">
    <source>
        <dbReference type="ARBA" id="ARBA00022448"/>
    </source>
</evidence>
<feature type="transmembrane region" description="Helical" evidence="7">
    <location>
        <begin position="182"/>
        <end position="207"/>
    </location>
</feature>
<dbReference type="AlphaFoldDB" id="U7VCM5"/>
<feature type="transmembrane region" description="Helical" evidence="7">
    <location>
        <begin position="7"/>
        <end position="29"/>
    </location>
</feature>
<evidence type="ECO:0000256" key="5">
    <source>
        <dbReference type="ARBA" id="ARBA00022989"/>
    </source>
</evidence>
<evidence type="ECO:0000256" key="4">
    <source>
        <dbReference type="ARBA" id="ARBA00022692"/>
    </source>
</evidence>
<dbReference type="GO" id="GO:0005886">
    <property type="term" value="C:plasma membrane"/>
    <property type="evidence" value="ECO:0007669"/>
    <property type="project" value="UniProtKB-SubCell"/>
</dbReference>
<dbReference type="InterPro" id="IPR035906">
    <property type="entry name" value="MetI-like_sf"/>
</dbReference>
<keyword evidence="6 7" id="KW-0472">Membrane</keyword>
<dbReference type="GO" id="GO:0055085">
    <property type="term" value="P:transmembrane transport"/>
    <property type="evidence" value="ECO:0007669"/>
    <property type="project" value="InterPro"/>
</dbReference>
<evidence type="ECO:0000256" key="1">
    <source>
        <dbReference type="ARBA" id="ARBA00004651"/>
    </source>
</evidence>
<evidence type="ECO:0000313" key="9">
    <source>
        <dbReference type="EMBL" id="ERT69231.1"/>
    </source>
</evidence>
<dbReference type="Proteomes" id="UP000017081">
    <property type="component" value="Unassembled WGS sequence"/>
</dbReference>
<dbReference type="PANTHER" id="PTHR43744">
    <property type="entry name" value="ABC TRANSPORTER PERMEASE PROTEIN MG189-RELATED-RELATED"/>
    <property type="match status" value="1"/>
</dbReference>
<reference evidence="9 10" key="1">
    <citation type="submission" date="2013-08" db="EMBL/GenBank/DDBJ databases">
        <authorList>
            <person name="Weinstock G."/>
            <person name="Sodergren E."/>
            <person name="Wylie T."/>
            <person name="Fulton L."/>
            <person name="Fulton R."/>
            <person name="Fronick C."/>
            <person name="O'Laughlin M."/>
            <person name="Godfrey J."/>
            <person name="Miner T."/>
            <person name="Herter B."/>
            <person name="Appelbaum E."/>
            <person name="Cordes M."/>
            <person name="Lek S."/>
            <person name="Wollam A."/>
            <person name="Pepin K.H."/>
            <person name="Palsikar V.B."/>
            <person name="Mitreva M."/>
            <person name="Wilson R.K."/>
        </authorList>
    </citation>
    <scope>NUCLEOTIDE SEQUENCE [LARGE SCALE GENOMIC DNA]</scope>
    <source>
        <strain evidence="9 10">ATCC BAA-474</strain>
    </source>
</reference>
<dbReference type="RefSeq" id="WP_023050410.1">
    <property type="nucleotide sequence ID" value="NZ_CP173065.2"/>
</dbReference>
<keyword evidence="4 7" id="KW-0812">Transmembrane</keyword>
<dbReference type="Pfam" id="PF00528">
    <property type="entry name" value="BPD_transp_1"/>
    <property type="match status" value="1"/>
</dbReference>
<evidence type="ECO:0000259" key="8">
    <source>
        <dbReference type="PROSITE" id="PS50928"/>
    </source>
</evidence>
<feature type="transmembrane region" description="Helical" evidence="7">
    <location>
        <begin position="106"/>
        <end position="133"/>
    </location>
</feature>
<keyword evidence="3" id="KW-1003">Cell membrane</keyword>
<proteinExistence type="inferred from homology"/>
<dbReference type="STRING" id="1319815.HMPREF0202_00865"/>
<dbReference type="PATRIC" id="fig|1319815.3.peg.832"/>
<keyword evidence="2 7" id="KW-0813">Transport</keyword>
<comment type="similarity">
    <text evidence="7">Belongs to the binding-protein-dependent transport system permease family.</text>
</comment>
<dbReference type="InterPro" id="IPR000515">
    <property type="entry name" value="MetI-like"/>
</dbReference>
<feature type="transmembrane region" description="Helical" evidence="7">
    <location>
        <begin position="242"/>
        <end position="260"/>
    </location>
</feature>
<organism evidence="9 10">
    <name type="scientific">Cetobacterium somerae ATCC BAA-474</name>
    <dbReference type="NCBI Taxonomy" id="1319815"/>
    <lineage>
        <taxon>Bacteria</taxon>
        <taxon>Fusobacteriati</taxon>
        <taxon>Fusobacteriota</taxon>
        <taxon>Fusobacteriia</taxon>
        <taxon>Fusobacteriales</taxon>
        <taxon>Fusobacteriaceae</taxon>
        <taxon>Cetobacterium</taxon>
    </lineage>
</organism>